<evidence type="ECO:0000256" key="1">
    <source>
        <dbReference type="SAM" id="Coils"/>
    </source>
</evidence>
<feature type="region of interest" description="Disordered" evidence="2">
    <location>
        <begin position="403"/>
        <end position="448"/>
    </location>
</feature>
<accession>E5A478</accession>
<feature type="compositionally biased region" description="Polar residues" evidence="2">
    <location>
        <begin position="991"/>
        <end position="1005"/>
    </location>
</feature>
<dbReference type="eggNOG" id="ENOG502TAXC">
    <property type="taxonomic scope" value="Eukaryota"/>
</dbReference>
<feature type="compositionally biased region" description="Basic and acidic residues" evidence="2">
    <location>
        <begin position="1043"/>
        <end position="1066"/>
    </location>
</feature>
<feature type="compositionally biased region" description="Polar residues" evidence="2">
    <location>
        <begin position="1201"/>
        <end position="1211"/>
    </location>
</feature>
<keyword evidence="4" id="KW-1185">Reference proteome</keyword>
<evidence type="ECO:0000256" key="2">
    <source>
        <dbReference type="SAM" id="MobiDB-lite"/>
    </source>
</evidence>
<dbReference type="STRING" id="985895.E5A478"/>
<feature type="region of interest" description="Disordered" evidence="2">
    <location>
        <begin position="213"/>
        <end position="238"/>
    </location>
</feature>
<feature type="compositionally biased region" description="Basic and acidic residues" evidence="2">
    <location>
        <begin position="220"/>
        <end position="233"/>
    </location>
</feature>
<feature type="region of interest" description="Disordered" evidence="2">
    <location>
        <begin position="1135"/>
        <end position="1157"/>
    </location>
</feature>
<feature type="compositionally biased region" description="Polar residues" evidence="2">
    <location>
        <begin position="819"/>
        <end position="857"/>
    </location>
</feature>
<feature type="region of interest" description="Disordered" evidence="2">
    <location>
        <begin position="1"/>
        <end position="23"/>
    </location>
</feature>
<dbReference type="InParanoid" id="E5A478"/>
<feature type="compositionally biased region" description="Polar residues" evidence="2">
    <location>
        <begin position="939"/>
        <end position="984"/>
    </location>
</feature>
<feature type="compositionally biased region" description="Low complexity" evidence="2">
    <location>
        <begin position="1172"/>
        <end position="1183"/>
    </location>
</feature>
<protein>
    <submittedName>
        <fullName evidence="3">Predicted protein</fullName>
    </submittedName>
</protein>
<feature type="region of interest" description="Disordered" evidence="2">
    <location>
        <begin position="1043"/>
        <end position="1105"/>
    </location>
</feature>
<dbReference type="VEuPathDB" id="FungiDB:LEMA_P098320.1"/>
<gene>
    <name evidence="3" type="ORF">LEMA_P098320.1</name>
</gene>
<dbReference type="OrthoDB" id="5431474at2759"/>
<evidence type="ECO:0000313" key="3">
    <source>
        <dbReference type="EMBL" id="CBX98423.1"/>
    </source>
</evidence>
<feature type="compositionally biased region" description="Basic and acidic residues" evidence="2">
    <location>
        <begin position="1223"/>
        <end position="1233"/>
    </location>
</feature>
<keyword evidence="1" id="KW-0175">Coiled coil</keyword>
<feature type="coiled-coil region" evidence="1">
    <location>
        <begin position="610"/>
        <end position="651"/>
    </location>
</feature>
<feature type="compositionally biased region" description="Polar residues" evidence="2">
    <location>
        <begin position="1067"/>
        <end position="1105"/>
    </location>
</feature>
<feature type="region of interest" description="Disordered" evidence="2">
    <location>
        <begin position="1170"/>
        <end position="1285"/>
    </location>
</feature>
<evidence type="ECO:0000313" key="4">
    <source>
        <dbReference type="Proteomes" id="UP000002668"/>
    </source>
</evidence>
<dbReference type="EMBL" id="FP929133">
    <property type="protein sequence ID" value="CBX98423.1"/>
    <property type="molecule type" value="Genomic_DNA"/>
</dbReference>
<feature type="compositionally biased region" description="Low complexity" evidence="2">
    <location>
        <begin position="1139"/>
        <end position="1152"/>
    </location>
</feature>
<dbReference type="HOGENOM" id="CLU_262731_0_0_1"/>
<feature type="compositionally biased region" description="Basic residues" evidence="2">
    <location>
        <begin position="1"/>
        <end position="12"/>
    </location>
</feature>
<name>E5A478_LEPMJ</name>
<dbReference type="Proteomes" id="UP000002668">
    <property type="component" value="Genome"/>
</dbReference>
<dbReference type="OMA" id="NSPDMEN"/>
<feature type="compositionally biased region" description="Low complexity" evidence="2">
    <location>
        <begin position="1253"/>
        <end position="1271"/>
    </location>
</feature>
<feature type="coiled-coil region" evidence="1">
    <location>
        <begin position="457"/>
        <end position="543"/>
    </location>
</feature>
<sequence length="1285" mass="141669">MNSKRIFSRSKRQSSGEPYYRTGGLLPIDTKSPRLGEVFEAKTSSQAEIQRPCSLQVALPYDTRYTLSPLLAQYDAAWDRSGSNLQAAFEHILRSPMLCATGCVGPDFLQKPLPSRPRSVSMTSTPELPAELPGSILLENQGYPVDQTSVQPLRVTQASRDTSSVICTTDFHAREKNKLSRLSLVPESLTHAKSVPNLCGQHAAMQARSSLLNVPHRRSRSETDKRRPSRLDLETAPSSMEKKLRGYVPRHSVDAVDVAEALQPSLTNVPGNVSDTTSKMRPSRRKIEFGASATPTPTITHSRHFESLRTTTTNQEGVNSNLSAQLRSSRPLKEFAATGLDAPAGADTTLLTRASVLEVQQENTPLYNEGAVAIGSGSVLSWPSETIESPQTPIQEDTLETAKIRSSVSQSPFQSAQGNDQRSPPRLRNSPDMENLKRKLSNTRRPETFNRNLLPELNQYKQNNVALQKQIESLMAKLNDSKKRERETRTACEKAEQERVEWKAKADKASKFVESAKALQNTVDHLESRLEIANTERLDAEEQLSNMWADMSPFDTMLTTPCAPITVDLTRAATQDPHTSMSTVFSNASLTSPDQELREFPTLSASVEQIERLQEQSKQKDDHIAELCKEIDELRSRHRQLQVEHDEVILRSEIQADLLQKSRETDAILEQLRKAVLDREAIIADKEKSLRATERQLDLHKLLLRAEIRRHATMKLKSGVDVEALPELTTLVKQEDLDRWISNLNRQFQNEYPTRESTGTPSTHEMEVESLRNEVNFYVREIIYYKLDIRGYKSDIRKLKRITEQLSSYGSRASDLDSETSSLRPAPTPSRSKPTLATPELGNSNTASPIVTGSVSMSPPAGGSCTPTLAKAKPNADVTPAYSARRVDSPRQEMGNENIEAISIVPKDSMAQRKGLEYSERDLEASGERSVKLPLMDSASPQQQDATHSTGESSFKPSTTNETPKRSVSIQHSRSLASSRTCTNPRDRSASLPNVTNDKISSSHQPRPRVGLFGFASASGKPTITVMHDAPINVEDIDLQHTPKADDSVSHKSLHDDMLSSDKGDKTQSTSGYSTLTPSLESRPSVLSSPSIDNGPSSPPSVVTQTANYQPTQCSMAQDTQRKVNVLITRTAVGGKMASTTPRTSPISPTDTPDCKLSSKSTAVQSVRSRFTTVTSKATTTSTAEEEDADPKRRGPRTPLHSRTLSGNSMRTAIPLPKPRKKDKPESGIKRNDSMIYSKPLKSPFFLKDPGSPKRSLSVSSVSGCHNSTSSKPDSGVIYGIGEAI</sequence>
<proteinExistence type="predicted"/>
<reference evidence="4" key="1">
    <citation type="journal article" date="2011" name="Nat. Commun.">
        <title>Effector diversification within compartments of the Leptosphaeria maculans genome affected by Repeat-Induced Point mutations.</title>
        <authorList>
            <person name="Rouxel T."/>
            <person name="Grandaubert J."/>
            <person name="Hane J.K."/>
            <person name="Hoede C."/>
            <person name="van de Wouw A.P."/>
            <person name="Couloux A."/>
            <person name="Dominguez V."/>
            <person name="Anthouard V."/>
            <person name="Bally P."/>
            <person name="Bourras S."/>
            <person name="Cozijnsen A.J."/>
            <person name="Ciuffetti L.M."/>
            <person name="Degrave A."/>
            <person name="Dilmaghani A."/>
            <person name="Duret L."/>
            <person name="Fudal I."/>
            <person name="Goodwin S.B."/>
            <person name="Gout L."/>
            <person name="Glaser N."/>
            <person name="Linglin J."/>
            <person name="Kema G.H.J."/>
            <person name="Lapalu N."/>
            <person name="Lawrence C.B."/>
            <person name="May K."/>
            <person name="Meyer M."/>
            <person name="Ollivier B."/>
            <person name="Poulain J."/>
            <person name="Schoch C.L."/>
            <person name="Simon A."/>
            <person name="Spatafora J.W."/>
            <person name="Stachowiak A."/>
            <person name="Turgeon B.G."/>
            <person name="Tyler B.M."/>
            <person name="Vincent D."/>
            <person name="Weissenbach J."/>
            <person name="Amselem J."/>
            <person name="Quesneville H."/>
            <person name="Oliver R.P."/>
            <person name="Wincker P."/>
            <person name="Balesdent M.-H."/>
            <person name="Howlett B.J."/>
        </authorList>
    </citation>
    <scope>NUCLEOTIDE SEQUENCE [LARGE SCALE GENOMIC DNA]</scope>
    <source>
        <strain evidence="4">JN3 / isolate v23.1.3 / race Av1-4-5-6-7-8</strain>
    </source>
</reference>
<organism evidence="4">
    <name type="scientific">Leptosphaeria maculans (strain JN3 / isolate v23.1.3 / race Av1-4-5-6-7-8)</name>
    <name type="common">Blackleg fungus</name>
    <name type="synonym">Phoma lingam</name>
    <dbReference type="NCBI Taxonomy" id="985895"/>
    <lineage>
        <taxon>Eukaryota</taxon>
        <taxon>Fungi</taxon>
        <taxon>Dikarya</taxon>
        <taxon>Ascomycota</taxon>
        <taxon>Pezizomycotina</taxon>
        <taxon>Dothideomycetes</taxon>
        <taxon>Pleosporomycetidae</taxon>
        <taxon>Pleosporales</taxon>
        <taxon>Pleosporineae</taxon>
        <taxon>Leptosphaeriaceae</taxon>
        <taxon>Plenodomus</taxon>
        <taxon>Plenodomus lingam/Leptosphaeria maculans species complex</taxon>
    </lineage>
</organism>
<feature type="region of interest" description="Disordered" evidence="2">
    <location>
        <begin position="808"/>
        <end position="899"/>
    </location>
</feature>
<feature type="region of interest" description="Disordered" evidence="2">
    <location>
        <begin position="937"/>
        <end position="1014"/>
    </location>
</feature>
<feature type="compositionally biased region" description="Polar residues" evidence="2">
    <location>
        <begin position="404"/>
        <end position="422"/>
    </location>
</feature>